<dbReference type="InterPro" id="IPR008978">
    <property type="entry name" value="HSP20-like_chaperone"/>
</dbReference>
<feature type="region of interest" description="Disordered" evidence="1">
    <location>
        <begin position="37"/>
        <end position="65"/>
    </location>
</feature>
<dbReference type="Proteomes" id="UP001189122">
    <property type="component" value="Unassembled WGS sequence"/>
</dbReference>
<organism evidence="2">
    <name type="scientific">Spirodela intermedia</name>
    <name type="common">Intermediate duckweed</name>
    <dbReference type="NCBI Taxonomy" id="51605"/>
    <lineage>
        <taxon>Eukaryota</taxon>
        <taxon>Viridiplantae</taxon>
        <taxon>Streptophyta</taxon>
        <taxon>Embryophyta</taxon>
        <taxon>Tracheophyta</taxon>
        <taxon>Spermatophyta</taxon>
        <taxon>Magnoliopsida</taxon>
        <taxon>Liliopsida</taxon>
        <taxon>Araceae</taxon>
        <taxon>Lemnoideae</taxon>
        <taxon>Spirodela</taxon>
    </lineage>
</organism>
<name>A0A7I8JC06_SPIIN</name>
<gene>
    <name evidence="2" type="ORF">SI7747_11014044</name>
</gene>
<feature type="compositionally biased region" description="Acidic residues" evidence="1">
    <location>
        <begin position="156"/>
        <end position="173"/>
    </location>
</feature>
<evidence type="ECO:0000313" key="3">
    <source>
        <dbReference type="Proteomes" id="UP001189122"/>
    </source>
</evidence>
<keyword evidence="3" id="KW-1185">Reference proteome</keyword>
<evidence type="ECO:0000256" key="1">
    <source>
        <dbReference type="SAM" id="MobiDB-lite"/>
    </source>
</evidence>
<dbReference type="AlphaFoldDB" id="A0A7I8JC06"/>
<sequence length="225" mass="25546">MEVEYGVKVARPAQELSYDSLETETAFVLLVHLPGERQDRDRGERGTKGADHQRGGRKSTQEHAITRRVRLRREEEIGRFRKVFSIPEDVDLRGIEAEFDEDEEILLVHLPRTRGAVAGARIEERVQEEKAAEEEEEQISPAAVPDEPPQQPVETQGEEETLIPTETEEEEVAIEQGKEDHREEADPTPPSPLPGHGGSLHFQNLHLNPTKLRQRRTQRQSPPPS</sequence>
<dbReference type="EMBL" id="CACRZD030000011">
    <property type="protein sequence ID" value="CAA6667650.1"/>
    <property type="molecule type" value="Genomic_DNA"/>
</dbReference>
<feature type="region of interest" description="Disordered" evidence="1">
    <location>
        <begin position="125"/>
        <end position="225"/>
    </location>
</feature>
<proteinExistence type="predicted"/>
<evidence type="ECO:0000313" key="2">
    <source>
        <dbReference type="EMBL" id="CAA2628402.1"/>
    </source>
</evidence>
<dbReference type="Gene3D" id="2.60.40.790">
    <property type="match status" value="1"/>
</dbReference>
<dbReference type="CDD" id="cd06464">
    <property type="entry name" value="ACD_sHsps-like"/>
    <property type="match status" value="1"/>
</dbReference>
<accession>A0A7I8JC06</accession>
<dbReference type="SUPFAM" id="SSF49764">
    <property type="entry name" value="HSP20-like chaperones"/>
    <property type="match status" value="1"/>
</dbReference>
<reference evidence="2 3" key="1">
    <citation type="submission" date="2019-12" db="EMBL/GenBank/DDBJ databases">
        <authorList>
            <person name="Scholz U."/>
            <person name="Mascher M."/>
            <person name="Fiebig A."/>
        </authorList>
    </citation>
    <scope>NUCLEOTIDE SEQUENCE</scope>
</reference>
<protein>
    <submittedName>
        <fullName evidence="2">Uncharacterized protein</fullName>
    </submittedName>
</protein>
<feature type="compositionally biased region" description="Basic and acidic residues" evidence="1">
    <location>
        <begin position="176"/>
        <end position="185"/>
    </location>
</feature>
<dbReference type="EMBL" id="LR743598">
    <property type="protein sequence ID" value="CAA2628402.1"/>
    <property type="molecule type" value="Genomic_DNA"/>
</dbReference>